<reference evidence="2" key="1">
    <citation type="submission" date="2016-04" db="EMBL/GenBank/DDBJ databases">
        <authorList>
            <person name="Evans L.H."/>
            <person name="Alamgir A."/>
            <person name="Owens N."/>
            <person name="Weber N.D."/>
            <person name="Virtaneva K."/>
            <person name="Barbian K."/>
            <person name="Babar A."/>
            <person name="Rosenke K."/>
        </authorList>
    </citation>
    <scope>NUCLEOTIDE SEQUENCE</scope>
    <source>
        <strain evidence="2">86</strain>
    </source>
</reference>
<dbReference type="PROSITE" id="PS51419">
    <property type="entry name" value="RAB"/>
    <property type="match status" value="1"/>
</dbReference>
<evidence type="ECO:0008006" key="3">
    <source>
        <dbReference type="Google" id="ProtNLM"/>
    </source>
</evidence>
<organism evidence="2">
    <name type="scientific">uncultured delta proteobacterium</name>
    <dbReference type="NCBI Taxonomy" id="34034"/>
    <lineage>
        <taxon>Bacteria</taxon>
        <taxon>Deltaproteobacteria</taxon>
        <taxon>environmental samples</taxon>
    </lineage>
</organism>
<dbReference type="InterPro" id="IPR027417">
    <property type="entry name" value="P-loop_NTPase"/>
</dbReference>
<sequence>MLGGFSVGKTSLVERYVHSLFSDKYLSTVGVKISKKILSLGDTDMTLVLWDMEGKDIYTNVNLAYLRGAMGFFVVADGTRKETLEMAISLREAAINIAGDIPSCLLVNKADMRDQWEITEAMLAPLAEQGITVLRTSAKTGEGVDEAFTALARNMLQ</sequence>
<dbReference type="SMART" id="SM00173">
    <property type="entry name" value="RAS"/>
    <property type="match status" value="1"/>
</dbReference>
<gene>
    <name evidence="2" type="ORF">KL86DPRO_10865</name>
</gene>
<dbReference type="PRINTS" id="PR00449">
    <property type="entry name" value="RASTRNSFRMNG"/>
</dbReference>
<dbReference type="InterPro" id="IPR001806">
    <property type="entry name" value="Small_GTPase"/>
</dbReference>
<proteinExistence type="predicted"/>
<keyword evidence="1" id="KW-0547">Nucleotide-binding</keyword>
<dbReference type="PANTHER" id="PTHR47978">
    <property type="match status" value="1"/>
</dbReference>
<dbReference type="GO" id="GO:0005525">
    <property type="term" value="F:GTP binding"/>
    <property type="evidence" value="ECO:0007669"/>
    <property type="project" value="InterPro"/>
</dbReference>
<name>A0A212J7J1_9DELT</name>
<dbReference type="Gene3D" id="3.40.50.300">
    <property type="entry name" value="P-loop containing nucleotide triphosphate hydrolases"/>
    <property type="match status" value="1"/>
</dbReference>
<evidence type="ECO:0000313" key="2">
    <source>
        <dbReference type="EMBL" id="SBV95422.1"/>
    </source>
</evidence>
<evidence type="ECO:0000256" key="1">
    <source>
        <dbReference type="ARBA" id="ARBA00022741"/>
    </source>
</evidence>
<dbReference type="EMBL" id="FLUQ01000001">
    <property type="protein sequence ID" value="SBV95422.1"/>
    <property type="molecule type" value="Genomic_DNA"/>
</dbReference>
<dbReference type="SMART" id="SM00175">
    <property type="entry name" value="RAB"/>
    <property type="match status" value="1"/>
</dbReference>
<dbReference type="SUPFAM" id="SSF52540">
    <property type="entry name" value="P-loop containing nucleoside triphosphate hydrolases"/>
    <property type="match status" value="1"/>
</dbReference>
<dbReference type="Pfam" id="PF00071">
    <property type="entry name" value="Ras"/>
    <property type="match status" value="1"/>
</dbReference>
<dbReference type="CDD" id="cd00154">
    <property type="entry name" value="Rab"/>
    <property type="match status" value="1"/>
</dbReference>
<accession>A0A212J7J1</accession>
<dbReference type="GO" id="GO:0003924">
    <property type="term" value="F:GTPase activity"/>
    <property type="evidence" value="ECO:0007669"/>
    <property type="project" value="InterPro"/>
</dbReference>
<dbReference type="AlphaFoldDB" id="A0A212J7J1"/>
<protein>
    <recommendedName>
        <fullName evidence="3">GTP-binding protein</fullName>
    </recommendedName>
</protein>